<dbReference type="AlphaFoldDB" id="A0A177ECE8"/>
<dbReference type="OrthoDB" id="2193407at2759"/>
<dbReference type="EMBL" id="LTDL01000040">
    <property type="protein sequence ID" value="OAG29498.1"/>
    <property type="molecule type" value="Genomic_DNA"/>
</dbReference>
<name>A0A177ECE8_9MICR</name>
<evidence type="ECO:0000313" key="2">
    <source>
        <dbReference type="EMBL" id="OAG29498.1"/>
    </source>
</evidence>
<dbReference type="GeneID" id="93646981"/>
<gene>
    <name evidence="2" type="ORF">NEDG_00631</name>
</gene>
<feature type="transmembrane region" description="Helical" evidence="1">
    <location>
        <begin position="41"/>
        <end position="60"/>
    </location>
</feature>
<dbReference type="VEuPathDB" id="MicrosporidiaDB:NEDG_00631"/>
<proteinExistence type="predicted"/>
<sequence>MAAENMLYSEEISHPLNPAKDILVFEKHIKRCYDMETRRRIVYFVILTSSIAVFILYVTRQIFTALWDVSLVSPVSISVLMYRIYLKMLGTIVFISYVFLRLLRRSTSITKAMTQQLKLLNIHFRNQKLFLCEIKTPQKIKQSLSIFREEEQKRRVYISKQEKL</sequence>
<accession>A0A177ECE8</accession>
<keyword evidence="3" id="KW-1185">Reference proteome</keyword>
<organism evidence="2 3">
    <name type="scientific">Nematocida displodere</name>
    <dbReference type="NCBI Taxonomy" id="1805483"/>
    <lineage>
        <taxon>Eukaryota</taxon>
        <taxon>Fungi</taxon>
        <taxon>Fungi incertae sedis</taxon>
        <taxon>Microsporidia</taxon>
        <taxon>Nematocida</taxon>
    </lineage>
</organism>
<feature type="transmembrane region" description="Helical" evidence="1">
    <location>
        <begin position="80"/>
        <end position="103"/>
    </location>
</feature>
<dbReference type="RefSeq" id="XP_067544146.1">
    <property type="nucleotide sequence ID" value="XM_067688049.1"/>
</dbReference>
<evidence type="ECO:0000256" key="1">
    <source>
        <dbReference type="SAM" id="Phobius"/>
    </source>
</evidence>
<comment type="caution">
    <text evidence="2">The sequence shown here is derived from an EMBL/GenBank/DDBJ whole genome shotgun (WGS) entry which is preliminary data.</text>
</comment>
<protein>
    <submittedName>
        <fullName evidence="2">Uncharacterized protein</fullName>
    </submittedName>
</protein>
<keyword evidence="1" id="KW-0472">Membrane</keyword>
<reference evidence="2 3" key="1">
    <citation type="submission" date="2016-02" db="EMBL/GenBank/DDBJ databases">
        <title>Discovery of a natural microsporidian pathogen with a broad tissue tropism in Caenorhabditis elegans.</title>
        <authorList>
            <person name="Luallen R.J."/>
            <person name="Reinke A.W."/>
            <person name="Tong L."/>
            <person name="Botts M.R."/>
            <person name="Felix M.-A."/>
            <person name="Troemel E.R."/>
        </authorList>
    </citation>
    <scope>NUCLEOTIDE SEQUENCE [LARGE SCALE GENOMIC DNA]</scope>
    <source>
        <strain evidence="2 3">JUm2807</strain>
    </source>
</reference>
<evidence type="ECO:0000313" key="3">
    <source>
        <dbReference type="Proteomes" id="UP000185944"/>
    </source>
</evidence>
<keyword evidence="1" id="KW-1133">Transmembrane helix</keyword>
<keyword evidence="1" id="KW-0812">Transmembrane</keyword>
<dbReference type="Proteomes" id="UP000185944">
    <property type="component" value="Unassembled WGS sequence"/>
</dbReference>